<protein>
    <recommendedName>
        <fullName evidence="1">Alpha/beta hydrolase domain-containing protein</fullName>
    </recommendedName>
</protein>
<dbReference type="RefSeq" id="WP_404613770.1">
    <property type="nucleotide sequence ID" value="NZ_JBIYDN010000039.1"/>
</dbReference>
<evidence type="ECO:0000259" key="1">
    <source>
        <dbReference type="Pfam" id="PF20091"/>
    </source>
</evidence>
<name>A0ABW8MVY3_9BURK</name>
<dbReference type="Pfam" id="PF20091">
    <property type="entry name" value="Abhydrolase_10"/>
    <property type="match status" value="1"/>
</dbReference>
<gene>
    <name evidence="2" type="ORF">ABH943_007913</name>
</gene>
<reference evidence="2 3" key="1">
    <citation type="submission" date="2024-10" db="EMBL/GenBank/DDBJ databases">
        <authorList>
            <person name="Deangelis K."/>
            <person name="Huntemann M."/>
            <person name="Clum A."/>
            <person name="Wang J."/>
            <person name="Palaniappan K."/>
            <person name="Ritter S."/>
            <person name="Chen I.-M."/>
            <person name="Stamatis D."/>
            <person name="Reddy T."/>
            <person name="O'Malley R."/>
            <person name="Daum C."/>
            <person name="Ng V."/>
            <person name="Ivanova N."/>
            <person name="Kyrpides N."/>
            <person name="Woyke T."/>
        </authorList>
    </citation>
    <scope>NUCLEOTIDE SEQUENCE [LARGE SCALE GENOMIC DNA]</scope>
    <source>
        <strain evidence="2 3">GAS97</strain>
    </source>
</reference>
<sequence>MQKLNSDPDAQVVLHDVRVGSFAEGHAFGPGRLYEIVNASAQVTVDPVAPRHHCVLDLANAQRDEDGKVRCRTDVMILRPEDHSKGNGCVLFEFVNRGNKRFLQFFNDGFPTNEPVSSAHAGNGFLMEQGFTIVIVAWQADVLPGNGRICIDVPPIVIDELSPQQTIRCEFIADMKGVTCLPLSGKPGTRSYPAVSLDTRAALLRRRRYPSSEPERIAPDTWQFARVEGGTGLGAGDVSAGEQAIVASRSHVYLPGGFEPGWIYELVYTATAPIALDMGFLAVREVMSFLRYDTGAGNPLAARLPKHAIAWGRSQSGRAIRDFVYRGFNDAGDGRRVFDGVLPHVSGAGKTLFHRFANMVIPASRQYEDWLNPADRFPFSYASSVDHITGVQDAILTRPATDPLVIHTQTGSEYWYRRGSLVHTDTRGNDLVQPDTVRIYFWSSSQHWSDPRPAKPGRGPCENFQNIVSTVAFFRATLLLMQRWITDGIAPPPSRIPKRADATLVPFDAWRAAFPAIPGVKLPYSPNVLPYVDYGPELALGGPIAEPPIVSDTQIYAVLVPATDIDGNDVAGLRAPMVEAPLGTYTGWNIRLRGHGHGALHDFSGSYLPFPETVEEAGITGDPRAPITARYGSAQGYAEAIRGAALALIQDGLLLSADVERITAQAAGYGEVNHVHQMPGQ</sequence>
<accession>A0ABW8MVY3</accession>
<organism evidence="2 3">
    <name type="scientific">Caballeronia udeis</name>
    <dbReference type="NCBI Taxonomy" id="1232866"/>
    <lineage>
        <taxon>Bacteria</taxon>
        <taxon>Pseudomonadati</taxon>
        <taxon>Pseudomonadota</taxon>
        <taxon>Betaproteobacteria</taxon>
        <taxon>Burkholderiales</taxon>
        <taxon>Burkholderiaceae</taxon>
        <taxon>Caballeronia</taxon>
    </lineage>
</organism>
<keyword evidence="3" id="KW-1185">Reference proteome</keyword>
<proteinExistence type="predicted"/>
<evidence type="ECO:0000313" key="3">
    <source>
        <dbReference type="Proteomes" id="UP001620514"/>
    </source>
</evidence>
<feature type="domain" description="Alpha/beta hydrolase" evidence="1">
    <location>
        <begin position="278"/>
        <end position="663"/>
    </location>
</feature>
<dbReference type="InterPro" id="IPR045394">
    <property type="entry name" value="Abhydrolase_dom"/>
</dbReference>
<comment type="caution">
    <text evidence="2">The sequence shown here is derived from an EMBL/GenBank/DDBJ whole genome shotgun (WGS) entry which is preliminary data.</text>
</comment>
<dbReference type="Proteomes" id="UP001620514">
    <property type="component" value="Unassembled WGS sequence"/>
</dbReference>
<evidence type="ECO:0000313" key="2">
    <source>
        <dbReference type="EMBL" id="MFK4447874.1"/>
    </source>
</evidence>
<reference evidence="2 3" key="2">
    <citation type="submission" date="2024-11" db="EMBL/GenBank/DDBJ databases">
        <title>Using genomics to understand microbial adaptation to soil warming.</title>
        <authorList>
            <person name="Deangelis K.M. PhD."/>
        </authorList>
    </citation>
    <scope>NUCLEOTIDE SEQUENCE [LARGE SCALE GENOMIC DNA]</scope>
    <source>
        <strain evidence="2 3">GAS97</strain>
    </source>
</reference>
<dbReference type="EMBL" id="JBIYDN010000039">
    <property type="protein sequence ID" value="MFK4447874.1"/>
    <property type="molecule type" value="Genomic_DNA"/>
</dbReference>